<evidence type="ECO:0000256" key="15">
    <source>
        <dbReference type="ARBA" id="ARBA00023141"/>
    </source>
</evidence>
<keyword evidence="9" id="KW-0963">Cytoplasm</keyword>
<dbReference type="InterPro" id="IPR050071">
    <property type="entry name" value="Dehydroquinate_synthase"/>
</dbReference>
<keyword evidence="14" id="KW-0520">NAD</keyword>
<evidence type="ECO:0000256" key="17">
    <source>
        <dbReference type="ARBA" id="ARBA00023285"/>
    </source>
</evidence>
<dbReference type="CDD" id="cd08195">
    <property type="entry name" value="DHQS"/>
    <property type="match status" value="1"/>
</dbReference>
<evidence type="ECO:0000313" key="20">
    <source>
        <dbReference type="EMBL" id="QHU17726.1"/>
    </source>
</evidence>
<evidence type="ECO:0000256" key="14">
    <source>
        <dbReference type="ARBA" id="ARBA00023027"/>
    </source>
</evidence>
<dbReference type="PANTHER" id="PTHR43622:SF7">
    <property type="entry name" value="3-DEHYDROQUINATE SYNTHASE, CHLOROPLASTIC"/>
    <property type="match status" value="1"/>
</dbReference>
<dbReference type="PIRSF" id="PIRSF001455">
    <property type="entry name" value="DHQ_synth"/>
    <property type="match status" value="1"/>
</dbReference>
<dbReference type="FunFam" id="3.40.50.1970:FF:000001">
    <property type="entry name" value="3-dehydroquinate synthase"/>
    <property type="match status" value="1"/>
</dbReference>
<dbReference type="NCBIfam" id="TIGR01357">
    <property type="entry name" value="aroB"/>
    <property type="match status" value="1"/>
</dbReference>
<name>A0A6C0KKN8_9ZZZZ</name>
<dbReference type="InterPro" id="IPR030963">
    <property type="entry name" value="DHQ_synth_fam"/>
</dbReference>
<dbReference type="EMBL" id="MN740917">
    <property type="protein sequence ID" value="QHU17726.1"/>
    <property type="molecule type" value="Genomic_DNA"/>
</dbReference>
<keyword evidence="13" id="KW-0862">Zinc</keyword>
<dbReference type="GO" id="GO:0009073">
    <property type="term" value="P:aromatic amino acid family biosynthetic process"/>
    <property type="evidence" value="ECO:0007669"/>
    <property type="project" value="UniProtKB-KW"/>
</dbReference>
<comment type="cofactor">
    <cofactor evidence="2">
        <name>NAD(+)</name>
        <dbReference type="ChEBI" id="CHEBI:57540"/>
    </cofactor>
</comment>
<evidence type="ECO:0000256" key="4">
    <source>
        <dbReference type="ARBA" id="ARBA00004496"/>
    </source>
</evidence>
<evidence type="ECO:0000256" key="3">
    <source>
        <dbReference type="ARBA" id="ARBA00001941"/>
    </source>
</evidence>
<evidence type="ECO:0000256" key="2">
    <source>
        <dbReference type="ARBA" id="ARBA00001911"/>
    </source>
</evidence>
<evidence type="ECO:0000256" key="1">
    <source>
        <dbReference type="ARBA" id="ARBA00001393"/>
    </source>
</evidence>
<dbReference type="Gene3D" id="3.40.50.1970">
    <property type="match status" value="1"/>
</dbReference>
<evidence type="ECO:0000256" key="11">
    <source>
        <dbReference type="ARBA" id="ARBA00022723"/>
    </source>
</evidence>
<keyword evidence="15" id="KW-0057">Aromatic amino acid biosynthesis</keyword>
<dbReference type="PANTHER" id="PTHR43622">
    <property type="entry name" value="3-DEHYDROQUINATE SYNTHASE"/>
    <property type="match status" value="1"/>
</dbReference>
<keyword evidence="12" id="KW-0547">Nucleotide-binding</keyword>
<evidence type="ECO:0000256" key="7">
    <source>
        <dbReference type="ARBA" id="ARBA00013031"/>
    </source>
</evidence>
<protein>
    <recommendedName>
        <fullName evidence="8">3-dehydroquinate synthase</fullName>
        <ecNumber evidence="7">4.2.3.4</ecNumber>
    </recommendedName>
</protein>
<comment type="catalytic activity">
    <reaction evidence="1">
        <text>7-phospho-2-dehydro-3-deoxy-D-arabino-heptonate = 3-dehydroquinate + phosphate</text>
        <dbReference type="Rhea" id="RHEA:21968"/>
        <dbReference type="ChEBI" id="CHEBI:32364"/>
        <dbReference type="ChEBI" id="CHEBI:43474"/>
        <dbReference type="ChEBI" id="CHEBI:58394"/>
        <dbReference type="EC" id="4.2.3.4"/>
    </reaction>
</comment>
<reference evidence="20" key="1">
    <citation type="journal article" date="2020" name="Nature">
        <title>Giant virus diversity and host interactions through global metagenomics.</title>
        <authorList>
            <person name="Schulz F."/>
            <person name="Roux S."/>
            <person name="Paez-Espino D."/>
            <person name="Jungbluth S."/>
            <person name="Walsh D.A."/>
            <person name="Denef V.J."/>
            <person name="McMahon K.D."/>
            <person name="Konstantinidis K.T."/>
            <person name="Eloe-Fadrosh E.A."/>
            <person name="Kyrpides N.C."/>
            <person name="Woyke T."/>
        </authorList>
    </citation>
    <scope>NUCLEOTIDE SEQUENCE</scope>
    <source>
        <strain evidence="20">GVMAG-S-3300012919-55</strain>
    </source>
</reference>
<sequence>MKMYFKCGFYLGLGFLCNSVNTFYVKSNTLWSNTRKNYAVKHKIDVPLKTNSYPIYIGKQLHVENRNLFRDHIQSNKVLIITNDVVAPLHLQPLQESLSHDYTVYTIVLPDGEEEKQMTHIMNIIKKALHNGLDRNSVFIGLGGGVIGDMTGFAASIYMRGISYIQIPTTLMSMIDSSIGGKTGINHELGKNLMGTFHQPCCVMIDIDYLHSLPYREYVSGFSEMVKYGLIQNRSYLTWLENNVMSLKSHNECVLYEAIYVSCLIKSNIIAEDEYENGNRVFLNLGHTFGHALETCLGYGTLLHGEAISIGIMMSMDLSLQMNYIDKSDVNRIRSLFRTFGLPVSLHTKPNFNIYHMMQTMMLDKKNKDNILYFILLTNSDENIIHTCDYDKVSLHYVIQKYIS</sequence>
<evidence type="ECO:0000256" key="13">
    <source>
        <dbReference type="ARBA" id="ARBA00022833"/>
    </source>
</evidence>
<evidence type="ECO:0000256" key="8">
    <source>
        <dbReference type="ARBA" id="ARBA00017684"/>
    </source>
</evidence>
<dbReference type="InterPro" id="IPR016037">
    <property type="entry name" value="DHQ_synth_AroB"/>
</dbReference>
<feature type="domain" description="3-dehydroquinate synthase C-terminal" evidence="19">
    <location>
        <begin position="221"/>
        <end position="367"/>
    </location>
</feature>
<comment type="cofactor">
    <cofactor evidence="3">
        <name>Co(2+)</name>
        <dbReference type="ChEBI" id="CHEBI:48828"/>
    </cofactor>
</comment>
<keyword evidence="11" id="KW-0479">Metal-binding</keyword>
<dbReference type="InterPro" id="IPR030960">
    <property type="entry name" value="DHQS/DOIS_N"/>
</dbReference>
<dbReference type="GO" id="GO:0046872">
    <property type="term" value="F:metal ion binding"/>
    <property type="evidence" value="ECO:0007669"/>
    <property type="project" value="UniProtKB-KW"/>
</dbReference>
<dbReference type="GO" id="GO:0000166">
    <property type="term" value="F:nucleotide binding"/>
    <property type="evidence" value="ECO:0007669"/>
    <property type="project" value="UniProtKB-KW"/>
</dbReference>
<evidence type="ECO:0000256" key="10">
    <source>
        <dbReference type="ARBA" id="ARBA00022605"/>
    </source>
</evidence>
<evidence type="ECO:0000256" key="5">
    <source>
        <dbReference type="ARBA" id="ARBA00004661"/>
    </source>
</evidence>
<evidence type="ECO:0000256" key="6">
    <source>
        <dbReference type="ARBA" id="ARBA00005412"/>
    </source>
</evidence>
<feature type="domain" description="3-dehydroquinate synthase N-terminal" evidence="18">
    <location>
        <begin position="107"/>
        <end position="218"/>
    </location>
</feature>
<dbReference type="SUPFAM" id="SSF56796">
    <property type="entry name" value="Dehydroquinate synthase-like"/>
    <property type="match status" value="1"/>
</dbReference>
<comment type="pathway">
    <text evidence="5">Metabolic intermediate biosynthesis; chorismate biosynthesis; chorismate from D-erythrose 4-phosphate and phosphoenolpyruvate: step 2/7.</text>
</comment>
<accession>A0A6C0KKN8</accession>
<keyword evidence="10" id="KW-0028">Amino-acid biosynthesis</keyword>
<evidence type="ECO:0000259" key="19">
    <source>
        <dbReference type="Pfam" id="PF24621"/>
    </source>
</evidence>
<keyword evidence="17" id="KW-0170">Cobalt</keyword>
<comment type="similarity">
    <text evidence="6">Belongs to the sugar phosphate cyclases superfamily. Dehydroquinate synthase family.</text>
</comment>
<dbReference type="HAMAP" id="MF_00110">
    <property type="entry name" value="DHQ_synthase"/>
    <property type="match status" value="1"/>
</dbReference>
<dbReference type="GO" id="GO:0008652">
    <property type="term" value="P:amino acid biosynthetic process"/>
    <property type="evidence" value="ECO:0007669"/>
    <property type="project" value="UniProtKB-KW"/>
</dbReference>
<dbReference type="AlphaFoldDB" id="A0A6C0KKN8"/>
<dbReference type="EC" id="4.2.3.4" evidence="7"/>
<comment type="subcellular location">
    <subcellularLocation>
        <location evidence="4">Cytoplasm</location>
    </subcellularLocation>
</comment>
<evidence type="ECO:0000256" key="12">
    <source>
        <dbReference type="ARBA" id="ARBA00022741"/>
    </source>
</evidence>
<evidence type="ECO:0000256" key="9">
    <source>
        <dbReference type="ARBA" id="ARBA00022490"/>
    </source>
</evidence>
<dbReference type="Gene3D" id="1.20.1090.10">
    <property type="entry name" value="Dehydroquinate synthase-like - alpha domain"/>
    <property type="match status" value="1"/>
</dbReference>
<organism evidence="20">
    <name type="scientific">viral metagenome</name>
    <dbReference type="NCBI Taxonomy" id="1070528"/>
    <lineage>
        <taxon>unclassified sequences</taxon>
        <taxon>metagenomes</taxon>
        <taxon>organismal metagenomes</taxon>
    </lineage>
</organism>
<evidence type="ECO:0000259" key="18">
    <source>
        <dbReference type="Pfam" id="PF01761"/>
    </source>
</evidence>
<keyword evidence="16" id="KW-0456">Lyase</keyword>
<dbReference type="GO" id="GO:0005737">
    <property type="term" value="C:cytoplasm"/>
    <property type="evidence" value="ECO:0007669"/>
    <property type="project" value="UniProtKB-SubCell"/>
</dbReference>
<dbReference type="InterPro" id="IPR056179">
    <property type="entry name" value="DHQS_C"/>
</dbReference>
<evidence type="ECO:0000256" key="16">
    <source>
        <dbReference type="ARBA" id="ARBA00023239"/>
    </source>
</evidence>
<dbReference type="Pfam" id="PF24621">
    <property type="entry name" value="DHQS_C"/>
    <property type="match status" value="1"/>
</dbReference>
<proteinExistence type="inferred from homology"/>
<dbReference type="Pfam" id="PF01761">
    <property type="entry name" value="DHQ_synthase"/>
    <property type="match status" value="1"/>
</dbReference>
<dbReference type="GO" id="GO:0003856">
    <property type="term" value="F:3-dehydroquinate synthase activity"/>
    <property type="evidence" value="ECO:0007669"/>
    <property type="project" value="UniProtKB-EC"/>
</dbReference>